<dbReference type="RefSeq" id="WP_219779863.1">
    <property type="nucleotide sequence ID" value="NZ_JAHXPT010000007.1"/>
</dbReference>
<accession>A0ABS7APA2</accession>
<reference evidence="1 2" key="1">
    <citation type="submission" date="2021-07" db="EMBL/GenBank/DDBJ databases">
        <title>Clostridium weizhouense sp. nov., an anaerobic bacterium isolated from activated sludge of Petroleum wastewater.</title>
        <authorList>
            <person name="Li Q."/>
        </authorList>
    </citation>
    <scope>NUCLEOTIDE SEQUENCE [LARGE SCALE GENOMIC DNA]</scope>
    <source>
        <strain evidence="1 2">YB-6</strain>
    </source>
</reference>
<organism evidence="1 2">
    <name type="scientific">Clostridium weizhouense</name>
    <dbReference type="NCBI Taxonomy" id="2859781"/>
    <lineage>
        <taxon>Bacteria</taxon>
        <taxon>Bacillati</taxon>
        <taxon>Bacillota</taxon>
        <taxon>Clostridia</taxon>
        <taxon>Eubacteriales</taxon>
        <taxon>Clostridiaceae</taxon>
        <taxon>Clostridium</taxon>
    </lineage>
</organism>
<protein>
    <submittedName>
        <fullName evidence="1">C-GCAxxG-C-C family protein</fullName>
    </submittedName>
</protein>
<dbReference type="NCBIfam" id="TIGR01909">
    <property type="entry name" value="C_GCAxxG_C_C"/>
    <property type="match status" value="1"/>
</dbReference>
<sequence>MLKEMARKYWNEKYDLNCAECLIYAANEEYNLKLSDETLKTMSAFGGGMGIGDVCGVISGSIAVIGIMFTEISGHKSPIVRELTREFINVFKEKLGSNNCIELRKEYRRSDDGCIVMVETAADVLENVISKNMRC</sequence>
<dbReference type="Proteomes" id="UP001519921">
    <property type="component" value="Unassembled WGS sequence"/>
</dbReference>
<keyword evidence="2" id="KW-1185">Reference proteome</keyword>
<name>A0ABS7APA2_9CLOT</name>
<dbReference type="Pfam" id="PF09719">
    <property type="entry name" value="C_GCAxxG_C_C"/>
    <property type="match status" value="1"/>
</dbReference>
<proteinExistence type="predicted"/>
<gene>
    <name evidence="1" type="ORF">KYD98_10360</name>
</gene>
<comment type="caution">
    <text evidence="1">The sequence shown here is derived from an EMBL/GenBank/DDBJ whole genome shotgun (WGS) entry which is preliminary data.</text>
</comment>
<dbReference type="InterPro" id="IPR010181">
    <property type="entry name" value="CGCAxxGCC_motif"/>
</dbReference>
<dbReference type="EMBL" id="JAHXPT010000007">
    <property type="protein sequence ID" value="MBW6410497.1"/>
    <property type="molecule type" value="Genomic_DNA"/>
</dbReference>
<evidence type="ECO:0000313" key="2">
    <source>
        <dbReference type="Proteomes" id="UP001519921"/>
    </source>
</evidence>
<evidence type="ECO:0000313" key="1">
    <source>
        <dbReference type="EMBL" id="MBW6410497.1"/>
    </source>
</evidence>